<dbReference type="Proteomes" id="UP000596661">
    <property type="component" value="Chromosome 3"/>
</dbReference>
<name>A0A803P619_CANSA</name>
<keyword evidence="3" id="KW-1185">Reference proteome</keyword>
<reference evidence="2" key="2">
    <citation type="submission" date="2021-03" db="UniProtKB">
        <authorList>
            <consortium name="EnsemblPlants"/>
        </authorList>
    </citation>
    <scope>IDENTIFICATION</scope>
</reference>
<evidence type="ECO:0000313" key="2">
    <source>
        <dbReference type="EnsemblPlants" id="cds.evm.model.03.1630"/>
    </source>
</evidence>
<reference evidence="2" key="1">
    <citation type="submission" date="2018-11" db="EMBL/GenBank/DDBJ databases">
        <authorList>
            <person name="Grassa J C."/>
        </authorList>
    </citation>
    <scope>NUCLEOTIDE SEQUENCE [LARGE SCALE GENOMIC DNA]</scope>
</reference>
<evidence type="ECO:0000313" key="3">
    <source>
        <dbReference type="Proteomes" id="UP000596661"/>
    </source>
</evidence>
<proteinExistence type="predicted"/>
<evidence type="ECO:0000256" key="1">
    <source>
        <dbReference type="SAM" id="MobiDB-lite"/>
    </source>
</evidence>
<dbReference type="Gramene" id="evm.model.03.1630">
    <property type="protein sequence ID" value="cds.evm.model.03.1630"/>
    <property type="gene ID" value="evm.TU.03.1630"/>
</dbReference>
<feature type="region of interest" description="Disordered" evidence="1">
    <location>
        <begin position="25"/>
        <end position="62"/>
    </location>
</feature>
<dbReference type="EnsemblPlants" id="evm.model.03.1630">
    <property type="protein sequence ID" value="cds.evm.model.03.1630"/>
    <property type="gene ID" value="evm.TU.03.1630"/>
</dbReference>
<protein>
    <submittedName>
        <fullName evidence="2">Uncharacterized protein</fullName>
    </submittedName>
</protein>
<dbReference type="AlphaFoldDB" id="A0A803P619"/>
<organism evidence="2 3">
    <name type="scientific">Cannabis sativa</name>
    <name type="common">Hemp</name>
    <name type="synonym">Marijuana</name>
    <dbReference type="NCBI Taxonomy" id="3483"/>
    <lineage>
        <taxon>Eukaryota</taxon>
        <taxon>Viridiplantae</taxon>
        <taxon>Streptophyta</taxon>
        <taxon>Embryophyta</taxon>
        <taxon>Tracheophyta</taxon>
        <taxon>Spermatophyta</taxon>
        <taxon>Magnoliopsida</taxon>
        <taxon>eudicotyledons</taxon>
        <taxon>Gunneridae</taxon>
        <taxon>Pentapetalae</taxon>
        <taxon>rosids</taxon>
        <taxon>fabids</taxon>
        <taxon>Rosales</taxon>
        <taxon>Cannabaceae</taxon>
        <taxon>Cannabis</taxon>
    </lineage>
</organism>
<accession>A0A803P619</accession>
<sequence length="152" mass="16974">MQSCSLQALTSLSFHTSRLQTHCNTEKEPRLVLGPNVQKPPVVTNPGGDGQPPHSGRLPRVSTTVRPSCLDNLCEEGKGGRRELGGGHQRVRLEVRQGASLGMEWLERSSSWESGGCWELFEAWSFTREKTDVTRKIRTRRRGPSFVPFCLS</sequence>
<dbReference type="EMBL" id="UZAU01000326">
    <property type="status" value="NOT_ANNOTATED_CDS"/>
    <property type="molecule type" value="Genomic_DNA"/>
</dbReference>